<evidence type="ECO:0000256" key="2">
    <source>
        <dbReference type="SAM" id="SignalP"/>
    </source>
</evidence>
<gene>
    <name evidence="3" type="ORF">OFUS_LOCUS10493</name>
</gene>
<dbReference type="GO" id="GO:0005576">
    <property type="term" value="C:extracellular region"/>
    <property type="evidence" value="ECO:0007669"/>
    <property type="project" value="InterPro"/>
</dbReference>
<feature type="signal peptide" evidence="2">
    <location>
        <begin position="1"/>
        <end position="16"/>
    </location>
</feature>
<feature type="region of interest" description="Disordered" evidence="1">
    <location>
        <begin position="252"/>
        <end position="309"/>
    </location>
</feature>
<dbReference type="SUPFAM" id="SSF49899">
    <property type="entry name" value="Concanavalin A-like lectins/glucanases"/>
    <property type="match status" value="1"/>
</dbReference>
<dbReference type="AlphaFoldDB" id="A0A8J1XES4"/>
<dbReference type="EMBL" id="CAIIXF020000005">
    <property type="protein sequence ID" value="CAH1784265.1"/>
    <property type="molecule type" value="Genomic_DNA"/>
</dbReference>
<proteinExistence type="predicted"/>
<evidence type="ECO:0000313" key="4">
    <source>
        <dbReference type="Proteomes" id="UP000749559"/>
    </source>
</evidence>
<name>A0A8J1XES4_OWEFU</name>
<evidence type="ECO:0000256" key="1">
    <source>
        <dbReference type="SAM" id="MobiDB-lite"/>
    </source>
</evidence>
<keyword evidence="4" id="KW-1185">Reference proteome</keyword>
<sequence length="427" mass="45906">MFLVLVALWLMRLSHGQVAVVVNLTPEEEAACVSGYLPMDTGLPSRDCCRYLQCLGRRKAYERVCAKPLIWNQKTCSCDRKRTRPECIDTPEACYETKQLKECPDPSLLPNNTCCAHGTTYTPLSDGRGYRIEGERTAQGCPEGQTFKLIPCCCEGEVPSGRGDCIHFGFDGNVRDDIQGTFIAQGGLQITTSAKVGTGAAVFNKTRPASIPYFSKFYGGFEATIAAWIRIDEVAGNVWDNADNSSTATFYFTLNPTPAPQQANDRVPGGPGPDSARIGGPPGGQGFPGGPPLDGPSRDVPPGPGLPDFPRNENVEYIIKFGDANDPVVVRVGGGACPGPNCGSPGTGPWHHVAVVLFNDVVTVFVDGLPTGEPIPNKGKPQIGTNRPLTIGRGFRGAIDDFVMCKFAWTNEELQVYVNVDPTIPQH</sequence>
<reference evidence="3" key="1">
    <citation type="submission" date="2022-03" db="EMBL/GenBank/DDBJ databases">
        <authorList>
            <person name="Martin C."/>
        </authorList>
    </citation>
    <scope>NUCLEOTIDE SEQUENCE</scope>
</reference>
<evidence type="ECO:0000313" key="3">
    <source>
        <dbReference type="EMBL" id="CAH1784265.1"/>
    </source>
</evidence>
<organism evidence="3 4">
    <name type="scientific">Owenia fusiformis</name>
    <name type="common">Polychaete worm</name>
    <dbReference type="NCBI Taxonomy" id="6347"/>
    <lineage>
        <taxon>Eukaryota</taxon>
        <taxon>Metazoa</taxon>
        <taxon>Spiralia</taxon>
        <taxon>Lophotrochozoa</taxon>
        <taxon>Annelida</taxon>
        <taxon>Polychaeta</taxon>
        <taxon>Sedentaria</taxon>
        <taxon>Canalipalpata</taxon>
        <taxon>Sabellida</taxon>
        <taxon>Oweniida</taxon>
        <taxon>Oweniidae</taxon>
        <taxon>Owenia</taxon>
    </lineage>
</organism>
<dbReference type="SMART" id="SM00494">
    <property type="entry name" value="ChtBD2"/>
    <property type="match status" value="1"/>
</dbReference>
<accession>A0A8J1XES4</accession>
<feature type="chain" id="PRO_5043770092" evidence="2">
    <location>
        <begin position="17"/>
        <end position="427"/>
    </location>
</feature>
<comment type="caution">
    <text evidence="3">The sequence shown here is derived from an EMBL/GenBank/DDBJ whole genome shotgun (WGS) entry which is preliminary data.</text>
</comment>
<feature type="compositionally biased region" description="Polar residues" evidence="1">
    <location>
        <begin position="252"/>
        <end position="264"/>
    </location>
</feature>
<feature type="compositionally biased region" description="Pro residues" evidence="1">
    <location>
        <begin position="289"/>
        <end position="307"/>
    </location>
</feature>
<dbReference type="Proteomes" id="UP000749559">
    <property type="component" value="Unassembled WGS sequence"/>
</dbReference>
<dbReference type="Gene3D" id="2.60.120.200">
    <property type="match status" value="1"/>
</dbReference>
<dbReference type="InterPro" id="IPR013320">
    <property type="entry name" value="ConA-like_dom_sf"/>
</dbReference>
<protein>
    <submittedName>
        <fullName evidence="3">Uncharacterized protein</fullName>
    </submittedName>
</protein>
<keyword evidence="2" id="KW-0732">Signal</keyword>
<dbReference type="InterPro" id="IPR002557">
    <property type="entry name" value="Chitin-bd_dom"/>
</dbReference>
<dbReference type="Pfam" id="PF13385">
    <property type="entry name" value="Laminin_G_3"/>
    <property type="match status" value="1"/>
</dbReference>
<dbReference type="GO" id="GO:0008061">
    <property type="term" value="F:chitin binding"/>
    <property type="evidence" value="ECO:0007669"/>
    <property type="project" value="InterPro"/>
</dbReference>